<dbReference type="SUPFAM" id="SSF81296">
    <property type="entry name" value="E set domains"/>
    <property type="match status" value="1"/>
</dbReference>
<dbReference type="InterPro" id="IPR013783">
    <property type="entry name" value="Ig-like_fold"/>
</dbReference>
<evidence type="ECO:0000313" key="4">
    <source>
        <dbReference type="Proteomes" id="UP000828390"/>
    </source>
</evidence>
<keyword evidence="1" id="KW-0732">Signal</keyword>
<evidence type="ECO:0000313" key="3">
    <source>
        <dbReference type="EMBL" id="KAH3796643.1"/>
    </source>
</evidence>
<reference evidence="3" key="2">
    <citation type="submission" date="2020-11" db="EMBL/GenBank/DDBJ databases">
        <authorList>
            <person name="McCartney M.A."/>
            <person name="Auch B."/>
            <person name="Kono T."/>
            <person name="Mallez S."/>
            <person name="Becker A."/>
            <person name="Gohl D.M."/>
            <person name="Silverstein K.A.T."/>
            <person name="Koren S."/>
            <person name="Bechman K.B."/>
            <person name="Herman A."/>
            <person name="Abrahante J.E."/>
            <person name="Garbe J."/>
        </authorList>
    </citation>
    <scope>NUCLEOTIDE SEQUENCE</scope>
    <source>
        <strain evidence="3">Duluth1</strain>
        <tissue evidence="3">Whole animal</tissue>
    </source>
</reference>
<dbReference type="Gene3D" id="2.60.40.10">
    <property type="entry name" value="Immunoglobulins"/>
    <property type="match status" value="1"/>
</dbReference>
<dbReference type="EMBL" id="JAIWYP010000007">
    <property type="protein sequence ID" value="KAH3796643.1"/>
    <property type="molecule type" value="Genomic_DNA"/>
</dbReference>
<dbReference type="InterPro" id="IPR014756">
    <property type="entry name" value="Ig_E-set"/>
</dbReference>
<gene>
    <name evidence="3" type="ORF">DPMN_150212</name>
</gene>
<reference evidence="3" key="1">
    <citation type="journal article" date="2019" name="bioRxiv">
        <title>The Genome of the Zebra Mussel, Dreissena polymorpha: A Resource for Invasive Species Research.</title>
        <authorList>
            <person name="McCartney M.A."/>
            <person name="Auch B."/>
            <person name="Kono T."/>
            <person name="Mallez S."/>
            <person name="Zhang Y."/>
            <person name="Obille A."/>
            <person name="Becker A."/>
            <person name="Abrahante J.E."/>
            <person name="Garbe J."/>
            <person name="Badalamenti J.P."/>
            <person name="Herman A."/>
            <person name="Mangelson H."/>
            <person name="Liachko I."/>
            <person name="Sullivan S."/>
            <person name="Sone E.D."/>
            <person name="Koren S."/>
            <person name="Silverstein K.A.T."/>
            <person name="Beckman K.B."/>
            <person name="Gohl D.M."/>
        </authorList>
    </citation>
    <scope>NUCLEOTIDE SEQUENCE</scope>
    <source>
        <strain evidence="3">Duluth1</strain>
        <tissue evidence="3">Whole animal</tissue>
    </source>
</reference>
<dbReference type="AlphaFoldDB" id="A0A9D4FD10"/>
<accession>A0A9D4FD10</accession>
<evidence type="ECO:0000256" key="1">
    <source>
        <dbReference type="ARBA" id="ARBA00022729"/>
    </source>
</evidence>
<dbReference type="InterPro" id="IPR052387">
    <property type="entry name" value="Fibrocystin"/>
</dbReference>
<comment type="caution">
    <text evidence="3">The sequence shown here is derived from an EMBL/GenBank/DDBJ whole genome shotgun (WGS) entry which is preliminary data.</text>
</comment>
<feature type="domain" description="IPT/TIG" evidence="2">
    <location>
        <begin position="9"/>
        <end position="86"/>
    </location>
</feature>
<dbReference type="CDD" id="cd00603">
    <property type="entry name" value="IPT_PCSR"/>
    <property type="match status" value="1"/>
</dbReference>
<dbReference type="Pfam" id="PF01833">
    <property type="entry name" value="TIG"/>
    <property type="match status" value="1"/>
</dbReference>
<dbReference type="Proteomes" id="UP000828390">
    <property type="component" value="Unassembled WGS sequence"/>
</dbReference>
<sequence length="114" mass="11688">MLWLKRLNSPFTGTAALGTALTITGTGFRPTAGENKVTIAVVVCTLTAVSVTSITCSVGHGPVGAHPGIVNVAGKGMATGPVAFTYTEDITRITPTTGSLGGRTSSYYFTYMSI</sequence>
<name>A0A9D4FD10_DREPO</name>
<keyword evidence="4" id="KW-1185">Reference proteome</keyword>
<protein>
    <recommendedName>
        <fullName evidence="2">IPT/TIG domain-containing protein</fullName>
    </recommendedName>
</protein>
<evidence type="ECO:0000259" key="2">
    <source>
        <dbReference type="Pfam" id="PF01833"/>
    </source>
</evidence>
<dbReference type="InterPro" id="IPR002909">
    <property type="entry name" value="IPT_dom"/>
</dbReference>
<dbReference type="PANTHER" id="PTHR46769">
    <property type="entry name" value="POLYCYSTIC KIDNEY AND HEPATIC DISEASE 1 (AUTOSOMAL RECESSIVE)-LIKE 1"/>
    <property type="match status" value="1"/>
</dbReference>
<dbReference type="PANTHER" id="PTHR46769:SF2">
    <property type="entry name" value="FIBROCYSTIN-L ISOFORM 2 PRECURSOR-RELATED"/>
    <property type="match status" value="1"/>
</dbReference>
<organism evidence="3 4">
    <name type="scientific">Dreissena polymorpha</name>
    <name type="common">Zebra mussel</name>
    <name type="synonym">Mytilus polymorpha</name>
    <dbReference type="NCBI Taxonomy" id="45954"/>
    <lineage>
        <taxon>Eukaryota</taxon>
        <taxon>Metazoa</taxon>
        <taxon>Spiralia</taxon>
        <taxon>Lophotrochozoa</taxon>
        <taxon>Mollusca</taxon>
        <taxon>Bivalvia</taxon>
        <taxon>Autobranchia</taxon>
        <taxon>Heteroconchia</taxon>
        <taxon>Euheterodonta</taxon>
        <taxon>Imparidentia</taxon>
        <taxon>Neoheterodontei</taxon>
        <taxon>Myida</taxon>
        <taxon>Dreissenoidea</taxon>
        <taxon>Dreissenidae</taxon>
        <taxon>Dreissena</taxon>
    </lineage>
</organism>
<proteinExistence type="predicted"/>